<dbReference type="EMBL" id="JADEWU010000062">
    <property type="protein sequence ID" value="MBE9145578.1"/>
    <property type="molecule type" value="Genomic_DNA"/>
</dbReference>
<organism evidence="2 3">
    <name type="scientific">Planktothrix mougeotii LEGE 06226</name>
    <dbReference type="NCBI Taxonomy" id="1828728"/>
    <lineage>
        <taxon>Bacteria</taxon>
        <taxon>Bacillati</taxon>
        <taxon>Cyanobacteriota</taxon>
        <taxon>Cyanophyceae</taxon>
        <taxon>Oscillatoriophycideae</taxon>
        <taxon>Oscillatoriales</taxon>
        <taxon>Microcoleaceae</taxon>
        <taxon>Planktothrix</taxon>
    </lineage>
</organism>
<accession>A0ABR9UGI1</accession>
<comment type="caution">
    <text evidence="2">The sequence shown here is derived from an EMBL/GenBank/DDBJ whole genome shotgun (WGS) entry which is preliminary data.</text>
</comment>
<dbReference type="RefSeq" id="WP_193871006.1">
    <property type="nucleotide sequence ID" value="NZ_JADEWU010000062.1"/>
</dbReference>
<dbReference type="PANTHER" id="PTHR14015:SF2">
    <property type="entry name" value="OPIOID GROWTH FACTOR RECEPTOR (OGFR) CONSERVED DOMAIN-CONTAINING PROTEIN"/>
    <property type="match status" value="1"/>
</dbReference>
<proteinExistence type="predicted"/>
<dbReference type="Proteomes" id="UP000640725">
    <property type="component" value="Unassembled WGS sequence"/>
</dbReference>
<dbReference type="Pfam" id="PF04664">
    <property type="entry name" value="OGFr_N"/>
    <property type="match status" value="1"/>
</dbReference>
<evidence type="ECO:0000313" key="2">
    <source>
        <dbReference type="EMBL" id="MBE9145578.1"/>
    </source>
</evidence>
<name>A0ABR9UGI1_9CYAN</name>
<gene>
    <name evidence="2" type="ORF">IQ236_20505</name>
</gene>
<keyword evidence="3" id="KW-1185">Reference proteome</keyword>
<reference evidence="2 3" key="1">
    <citation type="submission" date="2020-10" db="EMBL/GenBank/DDBJ databases">
        <authorList>
            <person name="Castelo-Branco R."/>
            <person name="Eusebio N."/>
            <person name="Adriana R."/>
            <person name="Vieira A."/>
            <person name="Brugerolle De Fraissinette N."/>
            <person name="Rezende De Castro R."/>
            <person name="Schneider M.P."/>
            <person name="Vasconcelos V."/>
            <person name="Leao P.N."/>
        </authorList>
    </citation>
    <scope>NUCLEOTIDE SEQUENCE [LARGE SCALE GENOMIC DNA]</scope>
    <source>
        <strain evidence="2 3">LEGE 06226</strain>
    </source>
</reference>
<sequence>MTINNQDIIILFYLGLSPDHQGRKIEEIWQWDHDRLEYTHDYIQWLFPLVEKSRFNWDAPTLNLSVIETFKNTKELKQRLHQSLLLMLDFYGLKLEDQPSQAIQIIPSETYPNRKKQWVGWRNHNYLRLTRILTSLRLLGLETKAKALFQCLDKIYQEEQDKIGLETYRYWQNALRG</sequence>
<dbReference type="InterPro" id="IPR039574">
    <property type="entry name" value="OGFr"/>
</dbReference>
<feature type="domain" description="Opioid growth factor receptor (OGFr) conserved" evidence="1">
    <location>
        <begin position="24"/>
        <end position="176"/>
    </location>
</feature>
<dbReference type="PANTHER" id="PTHR14015">
    <property type="entry name" value="OPIOID GROWTH FACTOR RECEPTOR OGFR ZETA-TYPE OPIOID RECEPTOR"/>
    <property type="match status" value="1"/>
</dbReference>
<protein>
    <recommendedName>
        <fullName evidence="1">Opioid growth factor receptor (OGFr) conserved domain-containing protein</fullName>
    </recommendedName>
</protein>
<evidence type="ECO:0000313" key="3">
    <source>
        <dbReference type="Proteomes" id="UP000640725"/>
    </source>
</evidence>
<dbReference type="InterPro" id="IPR006757">
    <property type="entry name" value="OGF_rcpt"/>
</dbReference>
<evidence type="ECO:0000259" key="1">
    <source>
        <dbReference type="Pfam" id="PF04664"/>
    </source>
</evidence>